<name>A0ABI7ZY68_FELCA</name>
<reference evidence="7" key="2">
    <citation type="submission" date="2025-08" db="UniProtKB">
        <authorList>
            <consortium name="Ensembl"/>
        </authorList>
    </citation>
    <scope>IDENTIFICATION</scope>
    <source>
        <strain evidence="7">breed Abyssinian</strain>
    </source>
</reference>
<evidence type="ECO:0000259" key="6">
    <source>
        <dbReference type="Pfam" id="PF13908"/>
    </source>
</evidence>
<evidence type="ECO:0000256" key="1">
    <source>
        <dbReference type="ARBA" id="ARBA00004370"/>
    </source>
</evidence>
<feature type="region of interest" description="Disordered" evidence="5">
    <location>
        <begin position="183"/>
        <end position="210"/>
    </location>
</feature>
<evidence type="ECO:0000256" key="5">
    <source>
        <dbReference type="SAM" id="MobiDB-lite"/>
    </source>
</evidence>
<comment type="subcellular location">
    <subcellularLocation>
        <location evidence="1">Membrane</location>
    </subcellularLocation>
</comment>
<keyword evidence="4" id="KW-0472">Membrane</keyword>
<proteinExistence type="predicted"/>
<feature type="compositionally biased region" description="Pro residues" evidence="5">
    <location>
        <begin position="123"/>
        <end position="133"/>
    </location>
</feature>
<feature type="compositionally biased region" description="Gly residues" evidence="5">
    <location>
        <begin position="183"/>
        <end position="194"/>
    </location>
</feature>
<protein>
    <recommendedName>
        <fullName evidence="6">Shisa N-terminal domain-containing protein</fullName>
    </recommendedName>
</protein>
<evidence type="ECO:0000313" key="7">
    <source>
        <dbReference type="Ensembl" id="ENSFCTP00005051923.1"/>
    </source>
</evidence>
<accession>A0ABI7ZY68</accession>
<feature type="domain" description="Shisa N-terminal" evidence="6">
    <location>
        <begin position="216"/>
        <end position="266"/>
    </location>
</feature>
<feature type="region of interest" description="Disordered" evidence="5">
    <location>
        <begin position="583"/>
        <end position="664"/>
    </location>
</feature>
<dbReference type="InterPro" id="IPR053891">
    <property type="entry name" value="Shisa_N"/>
</dbReference>
<evidence type="ECO:0000313" key="8">
    <source>
        <dbReference type="Proteomes" id="UP000823872"/>
    </source>
</evidence>
<evidence type="ECO:0000256" key="2">
    <source>
        <dbReference type="ARBA" id="ARBA00022692"/>
    </source>
</evidence>
<sequence length="697" mass="73094">MWLWAEPFLDLGGIPGASGGCGWGEEGSQQVGRGRCFSPAPSRREAKARLAQPHLRGQELPAGSPAPHAAGRPPPARTRPAGWLADTRSLCLPGRPPTPPPAAAPDSPRVPTPESEPRFSPRPGSPVRPPARPMPSLLLLGTLLLLASTARQAGARPSNTTSAEPPGPLPALLAHLRRLTGALTGGGGAAGPGANGTRTSTASGTGAAARAPPPAELCHGYYDVMGQYDATFNCSTGSYRFCCGTCHYRFCCEHRHMRLAQASCSNYDTPRWATTPPPLAGGVGGAGGAGGGPGPGQAGWLEGGRAGGAGGRGGEGPGGSTAYVVCGVISFALAVGVGAKVAFSKASRAPRAHREINVPRALVDILRHQAGPGTRPDRARSSSLTPGVGGPDSMPPRTPKTLYNTVKPSNLDNLHHNYLHLNVNSPKHHAATMDWRAAPPPSPSLHYSTLSCSRSFHNLSHLPPSYEAAVKSELNRYSSLKRLAEKDLDEAYLKRRHLGEMPRGTLPLHTLRRPGTGGGYRMDAWGGPEELGLAPAPNPRRVMSQEHLLGDAGRARYEFTLPRARLVSQEHLLLSSPEALRQSREHLLSPPRSPALPPEPAARAGLAASHSNLLLGPGGPPTPLHGLPPPPGLHPHHHHGLHGSPQPAWLSDAGGGGGTLARRPPFQRQGTLEQLQFIPGHHLPQHLRTASKNEVTV</sequence>
<dbReference type="Pfam" id="PF13908">
    <property type="entry name" value="Shisa_N"/>
    <property type="match status" value="1"/>
</dbReference>
<dbReference type="PANTHER" id="PTHR31774">
    <property type="entry name" value="PROTEIN SHISA-9-RELATED"/>
    <property type="match status" value="1"/>
</dbReference>
<dbReference type="InterPro" id="IPR026910">
    <property type="entry name" value="Shisa"/>
</dbReference>
<dbReference type="GeneTree" id="ENSGT00940000162254"/>
<gene>
    <name evidence="7" type="primary">SHISA7</name>
</gene>
<organism evidence="7 8">
    <name type="scientific">Felis catus</name>
    <name type="common">Cat</name>
    <name type="synonym">Felis silvestris catus</name>
    <dbReference type="NCBI Taxonomy" id="9685"/>
    <lineage>
        <taxon>Eukaryota</taxon>
        <taxon>Metazoa</taxon>
        <taxon>Chordata</taxon>
        <taxon>Craniata</taxon>
        <taxon>Vertebrata</taxon>
        <taxon>Euteleostomi</taxon>
        <taxon>Mammalia</taxon>
        <taxon>Eutheria</taxon>
        <taxon>Laurasiatheria</taxon>
        <taxon>Carnivora</taxon>
        <taxon>Feliformia</taxon>
        <taxon>Felidae</taxon>
        <taxon>Felinae</taxon>
        <taxon>Felis</taxon>
    </lineage>
</organism>
<feature type="region of interest" description="Disordered" evidence="5">
    <location>
        <begin position="22"/>
        <end position="134"/>
    </location>
</feature>
<keyword evidence="2" id="KW-0812">Transmembrane</keyword>
<feature type="region of interest" description="Disordered" evidence="5">
    <location>
        <begin position="370"/>
        <end position="398"/>
    </location>
</feature>
<dbReference type="Ensembl" id="ENSFCTT00005073417.1">
    <property type="protein sequence ID" value="ENSFCTP00005051923.1"/>
    <property type="gene ID" value="ENSFCTG00005025902.1"/>
</dbReference>
<feature type="region of interest" description="Disordered" evidence="5">
    <location>
        <begin position="150"/>
        <end position="170"/>
    </location>
</feature>
<feature type="compositionally biased region" description="Pro residues" evidence="5">
    <location>
        <begin position="94"/>
        <end position="111"/>
    </location>
</feature>
<reference evidence="7 8" key="1">
    <citation type="submission" date="2021-02" db="EMBL/GenBank/DDBJ databases">
        <title>Safari Cat Assemblies.</title>
        <authorList>
            <person name="Bredemeyer K.R."/>
            <person name="Murphy W.J."/>
        </authorList>
    </citation>
    <scope>NUCLEOTIDE SEQUENCE [LARGE SCALE GENOMIC DNA]</scope>
</reference>
<keyword evidence="8" id="KW-1185">Reference proteome</keyword>
<feature type="compositionally biased region" description="Low complexity" evidence="5">
    <location>
        <begin position="61"/>
        <end position="71"/>
    </location>
</feature>
<dbReference type="PANTHER" id="PTHR31774:SF2">
    <property type="entry name" value="PROTEIN SHISA-7"/>
    <property type="match status" value="1"/>
</dbReference>
<reference evidence="7" key="3">
    <citation type="submission" date="2025-09" db="UniProtKB">
        <authorList>
            <consortium name="Ensembl"/>
        </authorList>
    </citation>
    <scope>IDENTIFICATION</scope>
    <source>
        <strain evidence="7">breed Abyssinian</strain>
    </source>
</reference>
<evidence type="ECO:0000256" key="3">
    <source>
        <dbReference type="ARBA" id="ARBA00022989"/>
    </source>
</evidence>
<keyword evidence="3" id="KW-1133">Transmembrane helix</keyword>
<feature type="compositionally biased region" description="Pro residues" evidence="5">
    <location>
        <begin position="618"/>
        <end position="633"/>
    </location>
</feature>
<feature type="compositionally biased region" description="Pro residues" evidence="5">
    <location>
        <begin position="591"/>
        <end position="600"/>
    </location>
</feature>
<feature type="compositionally biased region" description="Low complexity" evidence="5">
    <location>
        <begin position="601"/>
        <end position="615"/>
    </location>
</feature>
<evidence type="ECO:0000256" key="4">
    <source>
        <dbReference type="ARBA" id="ARBA00023136"/>
    </source>
</evidence>
<feature type="region of interest" description="Disordered" evidence="5">
    <location>
        <begin position="285"/>
        <end position="314"/>
    </location>
</feature>
<feature type="compositionally biased region" description="Low complexity" evidence="5">
    <location>
        <begin position="195"/>
        <end position="210"/>
    </location>
</feature>
<dbReference type="Proteomes" id="UP000823872">
    <property type="component" value="Chromosome E2"/>
</dbReference>